<gene>
    <name evidence="2" type="ORF">PVAP13_7KG351600</name>
</gene>
<feature type="compositionally biased region" description="Low complexity" evidence="1">
    <location>
        <begin position="146"/>
        <end position="160"/>
    </location>
</feature>
<reference evidence="2" key="1">
    <citation type="submission" date="2020-05" db="EMBL/GenBank/DDBJ databases">
        <title>WGS assembly of Panicum virgatum.</title>
        <authorList>
            <person name="Lovell J.T."/>
            <person name="Jenkins J."/>
            <person name="Shu S."/>
            <person name="Juenger T.E."/>
            <person name="Schmutz J."/>
        </authorList>
    </citation>
    <scope>NUCLEOTIDE SEQUENCE</scope>
    <source>
        <strain evidence="2">AP13</strain>
    </source>
</reference>
<comment type="caution">
    <text evidence="2">The sequence shown here is derived from an EMBL/GenBank/DDBJ whole genome shotgun (WGS) entry which is preliminary data.</text>
</comment>
<protein>
    <submittedName>
        <fullName evidence="2">Uncharacterized protein</fullName>
    </submittedName>
</protein>
<organism evidence="2 3">
    <name type="scientific">Panicum virgatum</name>
    <name type="common">Blackwell switchgrass</name>
    <dbReference type="NCBI Taxonomy" id="38727"/>
    <lineage>
        <taxon>Eukaryota</taxon>
        <taxon>Viridiplantae</taxon>
        <taxon>Streptophyta</taxon>
        <taxon>Embryophyta</taxon>
        <taxon>Tracheophyta</taxon>
        <taxon>Spermatophyta</taxon>
        <taxon>Magnoliopsida</taxon>
        <taxon>Liliopsida</taxon>
        <taxon>Poales</taxon>
        <taxon>Poaceae</taxon>
        <taxon>PACMAD clade</taxon>
        <taxon>Panicoideae</taxon>
        <taxon>Panicodae</taxon>
        <taxon>Paniceae</taxon>
        <taxon>Panicinae</taxon>
        <taxon>Panicum</taxon>
        <taxon>Panicum sect. Hiantes</taxon>
    </lineage>
</organism>
<evidence type="ECO:0000256" key="1">
    <source>
        <dbReference type="SAM" id="MobiDB-lite"/>
    </source>
</evidence>
<dbReference type="AlphaFoldDB" id="A0A8T0QLQ0"/>
<sequence length="228" mass="24769">MQSDPLSFPAVRAVGEPRRPTTFLARSPALPAACLPRRRRPDATEPWTRVVVVVDLLFPTVRAMGQARRTTAFLAHAGPTPACLSRRRRPDAAEPWPRVVVAVVLDGAAVAGPPPLALAGPCPRRGHPHQQEDGGGRSTISVAACGSRGPRSSQSPSQPGRRCKSHSNSDLLPRMMIRPMQPQRACSSSTDSVLLFLPPVNNANLWIKETPCYLNPIHDDLFQVNYKS</sequence>
<evidence type="ECO:0000313" key="3">
    <source>
        <dbReference type="Proteomes" id="UP000823388"/>
    </source>
</evidence>
<accession>A0A8T0QLQ0</accession>
<name>A0A8T0QLQ0_PANVG</name>
<evidence type="ECO:0000313" key="2">
    <source>
        <dbReference type="EMBL" id="KAG2574833.1"/>
    </source>
</evidence>
<dbReference type="Proteomes" id="UP000823388">
    <property type="component" value="Chromosome 7K"/>
</dbReference>
<feature type="region of interest" description="Disordered" evidence="1">
    <location>
        <begin position="119"/>
        <end position="172"/>
    </location>
</feature>
<proteinExistence type="predicted"/>
<keyword evidence="3" id="KW-1185">Reference proteome</keyword>
<dbReference type="EMBL" id="CM029049">
    <property type="protein sequence ID" value="KAG2574833.1"/>
    <property type="molecule type" value="Genomic_DNA"/>
</dbReference>